<protein>
    <submittedName>
        <fullName evidence="2">Uncharacterized protein</fullName>
    </submittedName>
</protein>
<dbReference type="Proteomes" id="UP000825729">
    <property type="component" value="Unassembled WGS sequence"/>
</dbReference>
<proteinExistence type="predicted"/>
<name>A0AAV7FCT4_ARIFI</name>
<reference evidence="2 3" key="1">
    <citation type="submission" date="2021-07" db="EMBL/GenBank/DDBJ databases">
        <title>The Aristolochia fimbriata genome: insights into angiosperm evolution, floral development and chemical biosynthesis.</title>
        <authorList>
            <person name="Jiao Y."/>
        </authorList>
    </citation>
    <scope>NUCLEOTIDE SEQUENCE [LARGE SCALE GENOMIC DNA]</scope>
    <source>
        <strain evidence="2">IBCAS-2021</strain>
        <tissue evidence="2">Leaf</tissue>
    </source>
</reference>
<evidence type="ECO:0000313" key="2">
    <source>
        <dbReference type="EMBL" id="KAG9458616.1"/>
    </source>
</evidence>
<evidence type="ECO:0000313" key="3">
    <source>
        <dbReference type="Proteomes" id="UP000825729"/>
    </source>
</evidence>
<dbReference type="PANTHER" id="PTHR45084:SF1">
    <property type="entry name" value="ERAD-ASSOCIATED E3 UBIQUITIN-PROTEIN LIGASE COMPONENT HRD3A-RELATED"/>
    <property type="match status" value="1"/>
</dbReference>
<gene>
    <name evidence="2" type="ORF">H6P81_003124</name>
</gene>
<organism evidence="2 3">
    <name type="scientific">Aristolochia fimbriata</name>
    <name type="common">White veined hardy Dutchman's pipe vine</name>
    <dbReference type="NCBI Taxonomy" id="158543"/>
    <lineage>
        <taxon>Eukaryota</taxon>
        <taxon>Viridiplantae</taxon>
        <taxon>Streptophyta</taxon>
        <taxon>Embryophyta</taxon>
        <taxon>Tracheophyta</taxon>
        <taxon>Spermatophyta</taxon>
        <taxon>Magnoliopsida</taxon>
        <taxon>Magnoliidae</taxon>
        <taxon>Piperales</taxon>
        <taxon>Aristolochiaceae</taxon>
        <taxon>Aristolochia</taxon>
    </lineage>
</organism>
<comment type="caution">
    <text evidence="2">The sequence shown here is derived from an EMBL/GenBank/DDBJ whole genome shotgun (WGS) entry which is preliminary data.</text>
</comment>
<dbReference type="PANTHER" id="PTHR45084">
    <property type="entry name" value="ERAD-ASSOCIATED E3 UBIQUITIN-PROTEIN LIGASE COMPONENT HRD3A-RELATED"/>
    <property type="match status" value="1"/>
</dbReference>
<dbReference type="AlphaFoldDB" id="A0AAV7FCT4"/>
<feature type="compositionally biased region" description="Basic residues" evidence="1">
    <location>
        <begin position="56"/>
        <end position="68"/>
    </location>
</feature>
<dbReference type="InterPro" id="IPR044623">
    <property type="entry name" value="HRD3"/>
</dbReference>
<sequence>MRLFCYKSHQLLHPFPFFVFFLTNAAPTSLAAPLSLTFLHLRSPCRALPLAGRLQRHSSGRCGPRHRLGGFPGLRPRDRSRSRPGFLALSRRWGLPSDPSSSPDDSLYASGVNKMISAVSSADPRSMDDSVSVIEVAAQSGNPHAQSTLAFLYGTESARDLTPAKAFL</sequence>
<accession>A0AAV7FCT4</accession>
<dbReference type="GO" id="GO:0036503">
    <property type="term" value="P:ERAD pathway"/>
    <property type="evidence" value="ECO:0007669"/>
    <property type="project" value="InterPro"/>
</dbReference>
<keyword evidence="3" id="KW-1185">Reference proteome</keyword>
<dbReference type="EMBL" id="JAINDJ010000002">
    <property type="protein sequence ID" value="KAG9458616.1"/>
    <property type="molecule type" value="Genomic_DNA"/>
</dbReference>
<evidence type="ECO:0000256" key="1">
    <source>
        <dbReference type="SAM" id="MobiDB-lite"/>
    </source>
</evidence>
<feature type="region of interest" description="Disordered" evidence="1">
    <location>
        <begin position="56"/>
        <end position="82"/>
    </location>
</feature>